<dbReference type="PANTHER" id="PTHR13935">
    <property type="entry name" value="ACHAETE-SCUTE TRANSCRIPTION FACTOR-RELATED"/>
    <property type="match status" value="1"/>
</dbReference>
<comment type="subcellular location">
    <subcellularLocation>
        <location evidence="1">Nucleus</location>
    </subcellularLocation>
</comment>
<evidence type="ECO:0000256" key="1">
    <source>
        <dbReference type="ARBA" id="ARBA00004123"/>
    </source>
</evidence>
<keyword evidence="3" id="KW-0804">Transcription</keyword>
<evidence type="ECO:0000313" key="6">
    <source>
        <dbReference type="EMBL" id="CAK9173105.1"/>
    </source>
</evidence>
<evidence type="ECO:0000256" key="4">
    <source>
        <dbReference type="ARBA" id="ARBA00023242"/>
    </source>
</evidence>
<evidence type="ECO:0000313" key="7">
    <source>
        <dbReference type="Proteomes" id="UP001642360"/>
    </source>
</evidence>
<feature type="domain" description="BHLH" evidence="5">
    <location>
        <begin position="76"/>
        <end position="128"/>
    </location>
</feature>
<dbReference type="AlphaFoldDB" id="A0ABC8TUE7"/>
<dbReference type="SMART" id="SM00353">
    <property type="entry name" value="HLH"/>
    <property type="match status" value="1"/>
</dbReference>
<dbReference type="InterPro" id="IPR011598">
    <property type="entry name" value="bHLH_dom"/>
</dbReference>
<keyword evidence="7" id="KW-1185">Reference proteome</keyword>
<proteinExistence type="predicted"/>
<dbReference type="InterPro" id="IPR036638">
    <property type="entry name" value="HLH_DNA-bd_sf"/>
</dbReference>
<dbReference type="GO" id="GO:0005634">
    <property type="term" value="C:nucleus"/>
    <property type="evidence" value="ECO:0007669"/>
    <property type="project" value="UniProtKB-SubCell"/>
</dbReference>
<dbReference type="Pfam" id="PF00010">
    <property type="entry name" value="HLH"/>
    <property type="match status" value="1"/>
</dbReference>
<comment type="caution">
    <text evidence="6">The sequence shown here is derived from an EMBL/GenBank/DDBJ whole genome shotgun (WGS) entry which is preliminary data.</text>
</comment>
<dbReference type="Proteomes" id="UP001642360">
    <property type="component" value="Unassembled WGS sequence"/>
</dbReference>
<name>A0ABC8TUE7_9AQUA</name>
<dbReference type="SUPFAM" id="SSF47459">
    <property type="entry name" value="HLH, helix-loop-helix DNA-binding domain"/>
    <property type="match status" value="1"/>
</dbReference>
<evidence type="ECO:0000259" key="5">
    <source>
        <dbReference type="PROSITE" id="PS50888"/>
    </source>
</evidence>
<evidence type="ECO:0000256" key="2">
    <source>
        <dbReference type="ARBA" id="ARBA00023015"/>
    </source>
</evidence>
<dbReference type="CDD" id="cd18914">
    <property type="entry name" value="bHLH_AtORG2_like"/>
    <property type="match status" value="1"/>
</dbReference>
<sequence>MDYVSSMFPFEQMDELELFLNASILPPKNTIKQDKFLNASSLQNSDLTKKPDYTRRRKSFDTVDDIDDEFNDHMQKKKIKHRDIERQRRKEMTGHYRALGSLIPPVYLEGKRSVSDHMNAAVSYIKHRQKRIEELNQKRDELKEELNPNTPKITCEGSQVCRRDCVTVNTCRAGMEAVVNTAMRGGLPLSRVLSVLMEEGLTTVSCISTKVNERLIHTIESEVEEEKSINPSELQQKLTDLAT</sequence>
<dbReference type="PANTHER" id="PTHR13935:SF155">
    <property type="entry name" value="TRANSCRIPTION FACTOR BHLH120-LIKE"/>
    <property type="match status" value="1"/>
</dbReference>
<gene>
    <name evidence="6" type="ORF">ILEXP_LOCUS42847</name>
</gene>
<accession>A0ABC8TUE7</accession>
<dbReference type="PROSITE" id="PS50888">
    <property type="entry name" value="BHLH"/>
    <property type="match status" value="1"/>
</dbReference>
<organism evidence="6 7">
    <name type="scientific">Ilex paraguariensis</name>
    <name type="common">yerba mate</name>
    <dbReference type="NCBI Taxonomy" id="185542"/>
    <lineage>
        <taxon>Eukaryota</taxon>
        <taxon>Viridiplantae</taxon>
        <taxon>Streptophyta</taxon>
        <taxon>Embryophyta</taxon>
        <taxon>Tracheophyta</taxon>
        <taxon>Spermatophyta</taxon>
        <taxon>Magnoliopsida</taxon>
        <taxon>eudicotyledons</taxon>
        <taxon>Gunneridae</taxon>
        <taxon>Pentapetalae</taxon>
        <taxon>asterids</taxon>
        <taxon>campanulids</taxon>
        <taxon>Aquifoliales</taxon>
        <taxon>Aquifoliaceae</taxon>
        <taxon>Ilex</taxon>
    </lineage>
</organism>
<reference evidence="6 7" key="1">
    <citation type="submission" date="2024-02" db="EMBL/GenBank/DDBJ databases">
        <authorList>
            <person name="Vignale AGUSTIN F."/>
            <person name="Sosa J E."/>
            <person name="Modenutti C."/>
        </authorList>
    </citation>
    <scope>NUCLEOTIDE SEQUENCE [LARGE SCALE GENOMIC DNA]</scope>
</reference>
<dbReference type="GO" id="GO:0006355">
    <property type="term" value="P:regulation of DNA-templated transcription"/>
    <property type="evidence" value="ECO:0007669"/>
    <property type="project" value="UniProtKB-ARBA"/>
</dbReference>
<dbReference type="Gene3D" id="4.10.280.10">
    <property type="entry name" value="Helix-loop-helix DNA-binding domain"/>
    <property type="match status" value="1"/>
</dbReference>
<dbReference type="InterPro" id="IPR015660">
    <property type="entry name" value="MASH1/Ascl1a-like"/>
</dbReference>
<keyword evidence="4" id="KW-0539">Nucleus</keyword>
<keyword evidence="2" id="KW-0805">Transcription regulation</keyword>
<protein>
    <recommendedName>
        <fullName evidence="5">BHLH domain-containing protein</fullName>
    </recommendedName>
</protein>
<evidence type="ECO:0000256" key="3">
    <source>
        <dbReference type="ARBA" id="ARBA00023163"/>
    </source>
</evidence>
<dbReference type="EMBL" id="CAUOFW020006168">
    <property type="protein sequence ID" value="CAK9173105.1"/>
    <property type="molecule type" value="Genomic_DNA"/>
</dbReference>